<feature type="domain" description="Methyltransferase" evidence="2">
    <location>
        <begin position="37"/>
        <end position="128"/>
    </location>
</feature>
<dbReference type="Gene3D" id="3.40.50.150">
    <property type="entry name" value="Vaccinia Virus protein VP39"/>
    <property type="match status" value="1"/>
</dbReference>
<dbReference type="Pfam" id="PF13649">
    <property type="entry name" value="Methyltransf_25"/>
    <property type="match status" value="1"/>
</dbReference>
<dbReference type="InterPro" id="IPR041698">
    <property type="entry name" value="Methyltransf_25"/>
</dbReference>
<dbReference type="PANTHER" id="PTHR43861">
    <property type="entry name" value="TRANS-ACONITATE 2-METHYLTRANSFERASE-RELATED"/>
    <property type="match status" value="1"/>
</dbReference>
<reference evidence="3" key="1">
    <citation type="submission" date="2022-12" db="EMBL/GenBank/DDBJ databases">
        <title>Reference genome sequencing for broad-spectrum identification of bacterial and archaeal isolates by mass spectrometry.</title>
        <authorList>
            <person name="Sekiguchi Y."/>
            <person name="Tourlousse D.M."/>
        </authorList>
    </citation>
    <scope>NUCLEOTIDE SEQUENCE</scope>
    <source>
        <strain evidence="3">14</strain>
    </source>
</reference>
<dbReference type="GO" id="GO:0032259">
    <property type="term" value="P:methylation"/>
    <property type="evidence" value="ECO:0007669"/>
    <property type="project" value="UniProtKB-KW"/>
</dbReference>
<dbReference type="GO" id="GO:0008168">
    <property type="term" value="F:methyltransferase activity"/>
    <property type="evidence" value="ECO:0007669"/>
    <property type="project" value="UniProtKB-KW"/>
</dbReference>
<comment type="caution">
    <text evidence="3">The sequence shown here is derived from an EMBL/GenBank/DDBJ whole genome shotgun (WGS) entry which is preliminary data.</text>
</comment>
<evidence type="ECO:0000256" key="1">
    <source>
        <dbReference type="ARBA" id="ARBA00022679"/>
    </source>
</evidence>
<accession>A0A9W6CUX8</accession>
<keyword evidence="4" id="KW-1185">Reference proteome</keyword>
<evidence type="ECO:0000313" key="3">
    <source>
        <dbReference type="EMBL" id="GLI27274.1"/>
    </source>
</evidence>
<dbReference type="AlphaFoldDB" id="A0A9W6CUX8"/>
<dbReference type="InterPro" id="IPR029063">
    <property type="entry name" value="SAM-dependent_MTases_sf"/>
</dbReference>
<dbReference type="RefSeq" id="WP_281883676.1">
    <property type="nucleotide sequence ID" value="NZ_BSDP01000001.1"/>
</dbReference>
<keyword evidence="3" id="KW-0489">Methyltransferase</keyword>
<evidence type="ECO:0000259" key="2">
    <source>
        <dbReference type="Pfam" id="PF13649"/>
    </source>
</evidence>
<dbReference type="Proteomes" id="UP001144396">
    <property type="component" value="Unassembled WGS sequence"/>
</dbReference>
<proteinExistence type="predicted"/>
<evidence type="ECO:0000313" key="4">
    <source>
        <dbReference type="Proteomes" id="UP001144396"/>
    </source>
</evidence>
<dbReference type="CDD" id="cd02440">
    <property type="entry name" value="AdoMet_MTases"/>
    <property type="match status" value="1"/>
</dbReference>
<gene>
    <name evidence="3" type="ORF">ARHIZOSPH14_15160</name>
</gene>
<protein>
    <submittedName>
        <fullName evidence="3">Methyltransferase type 11</fullName>
    </submittedName>
</protein>
<organism evidence="3 4">
    <name type="scientific">Agromyces rhizosphaerae</name>
    <dbReference type="NCBI Taxonomy" id="88374"/>
    <lineage>
        <taxon>Bacteria</taxon>
        <taxon>Bacillati</taxon>
        <taxon>Actinomycetota</taxon>
        <taxon>Actinomycetes</taxon>
        <taxon>Micrococcales</taxon>
        <taxon>Microbacteriaceae</taxon>
        <taxon>Agromyces</taxon>
    </lineage>
</organism>
<sequence length="240" mass="26270">MADYDPRLVELYDEDNPDGPDHDFYRALADSVGARSVLDIGCGTGMLTVTLARPGRSVVGVDPSAHMLEFARARSGASDVAWVLGDSRAAPAGPHDYVVMTGNVAQHIGDAEWVRTLADIRSRMRPGGVLAFESRNPAVRAWEEWASAPTSTRETRHGPLTEWMDVAEHSPGVVELVAHNRFERSGETVVERLVLHFRDRAELERQLDAAGFDVEAVHGDWSGEALAEGSRVMVFVARAR</sequence>
<keyword evidence="1" id="KW-0808">Transferase</keyword>
<name>A0A9W6CUX8_9MICO</name>
<dbReference type="SUPFAM" id="SSF53335">
    <property type="entry name" value="S-adenosyl-L-methionine-dependent methyltransferases"/>
    <property type="match status" value="1"/>
</dbReference>
<dbReference type="EMBL" id="BSDP01000001">
    <property type="protein sequence ID" value="GLI27274.1"/>
    <property type="molecule type" value="Genomic_DNA"/>
</dbReference>